<dbReference type="SUPFAM" id="SSF140319">
    <property type="entry name" value="IscX-like"/>
    <property type="match status" value="1"/>
</dbReference>
<dbReference type="NCBIfam" id="TIGR03412">
    <property type="entry name" value="iscX_yfhJ"/>
    <property type="match status" value="1"/>
</dbReference>
<dbReference type="HOGENOM" id="CLU_168040_1_0_6"/>
<dbReference type="PANTHER" id="PTHR37532:SF1">
    <property type="entry name" value="PROTEIN ISCX"/>
    <property type="match status" value="1"/>
</dbReference>
<dbReference type="InterPro" id="IPR007479">
    <property type="entry name" value="ISC_FeS_clus_asmbl_IscsX"/>
</dbReference>
<dbReference type="STRING" id="1328314.Achr_10110"/>
<dbReference type="InterPro" id="IPR036762">
    <property type="entry name" value="IscX-like_sf"/>
</dbReference>
<dbReference type="GO" id="GO:0008198">
    <property type="term" value="F:ferrous iron binding"/>
    <property type="evidence" value="ECO:0007669"/>
    <property type="project" value="TreeGrafter"/>
</dbReference>
<dbReference type="AlphaFoldDB" id="A0A0C4WQE8"/>
<accession>A0A0C4WQE8</accession>
<reference evidence="1 2" key="1">
    <citation type="journal article" date="2015" name="PLoS ONE">
        <title>Azotobacter Genomes: The Genome of Azotobacter chroococcum NCIMB 8003 (ATCC 4412).</title>
        <authorList>
            <person name="Robson R.L."/>
            <person name="Jones R."/>
            <person name="Robson R.M."/>
            <person name="Schwartz A."/>
            <person name="Richardson T.H."/>
        </authorList>
    </citation>
    <scope>NUCLEOTIDE SEQUENCE [LARGE SCALE GENOMIC DNA]</scope>
    <source>
        <strain evidence="1 2">NCIMB 8003</strain>
    </source>
</reference>
<evidence type="ECO:0000313" key="2">
    <source>
        <dbReference type="Proteomes" id="UP000068210"/>
    </source>
</evidence>
<dbReference type="Proteomes" id="UP000068210">
    <property type="component" value="Chromosome"/>
</dbReference>
<dbReference type="EMBL" id="CP010415">
    <property type="protein sequence ID" value="AJE20492.1"/>
    <property type="molecule type" value="Genomic_DNA"/>
</dbReference>
<dbReference type="KEGG" id="acx:Achr_10110"/>
<dbReference type="PIRSF" id="PIRSF039003">
    <property type="entry name" value="IscX"/>
    <property type="match status" value="1"/>
</dbReference>
<protein>
    <submittedName>
        <fullName evidence="1">FeS assembly protein</fullName>
    </submittedName>
</protein>
<evidence type="ECO:0000313" key="1">
    <source>
        <dbReference type="EMBL" id="AJE20492.1"/>
    </source>
</evidence>
<organism evidence="1 2">
    <name type="scientific">Azotobacter chroococcum NCIMB 8003</name>
    <dbReference type="NCBI Taxonomy" id="1328314"/>
    <lineage>
        <taxon>Bacteria</taxon>
        <taxon>Pseudomonadati</taxon>
        <taxon>Pseudomonadota</taxon>
        <taxon>Gammaproteobacteria</taxon>
        <taxon>Pseudomonadales</taxon>
        <taxon>Pseudomonadaceae</taxon>
        <taxon>Azotobacter</taxon>
    </lineage>
</organism>
<name>A0A0C4WQE8_9GAMM</name>
<dbReference type="Gene3D" id="1.10.10.600">
    <property type="entry name" value="IscX-like"/>
    <property type="match status" value="1"/>
</dbReference>
<dbReference type="GO" id="GO:0005829">
    <property type="term" value="C:cytosol"/>
    <property type="evidence" value="ECO:0007669"/>
    <property type="project" value="TreeGrafter"/>
</dbReference>
<sequence length="68" mass="7870">MPVSLKWSDVQEIALQLVDTHPQIDPRYLNFVDLHRWVLALPEFDDDPERGGEKVLEAIQAAWIEEAD</sequence>
<dbReference type="Pfam" id="PF04384">
    <property type="entry name" value="Fe-S_assembly"/>
    <property type="match status" value="1"/>
</dbReference>
<gene>
    <name evidence="1" type="primary">iscX</name>
    <name evidence="1" type="ORF">Achr_10110</name>
</gene>
<keyword evidence="2" id="KW-1185">Reference proteome</keyword>
<dbReference type="PANTHER" id="PTHR37532">
    <property type="entry name" value="PROTEIN ISCX"/>
    <property type="match status" value="1"/>
</dbReference>
<dbReference type="GO" id="GO:0016226">
    <property type="term" value="P:iron-sulfur cluster assembly"/>
    <property type="evidence" value="ECO:0007669"/>
    <property type="project" value="UniProtKB-UniRule"/>
</dbReference>
<proteinExistence type="predicted"/>